<keyword evidence="7 12" id="KW-0812">Transmembrane</keyword>
<gene>
    <name evidence="14" type="ordered locus">slr0521</name>
</gene>
<accession>Q55844</accession>
<feature type="transmembrane region" description="Helical" evidence="12">
    <location>
        <begin position="82"/>
        <end position="105"/>
    </location>
</feature>
<feature type="domain" description="EamA" evidence="13">
    <location>
        <begin position="92"/>
        <end position="159"/>
    </location>
</feature>
<feature type="transmembrane region" description="Helical" evidence="12">
    <location>
        <begin position="117"/>
        <end position="137"/>
    </location>
</feature>
<dbReference type="KEGG" id="syn:slr0521"/>
<keyword evidence="5" id="KW-0997">Cell inner membrane</keyword>
<keyword evidence="15" id="KW-1185">Reference proteome</keyword>
<dbReference type="InParanoid" id="Q55844"/>
<dbReference type="GO" id="GO:0005886">
    <property type="term" value="C:plasma membrane"/>
    <property type="evidence" value="ECO:0000318"/>
    <property type="project" value="GO_Central"/>
</dbReference>
<evidence type="ECO:0000256" key="1">
    <source>
        <dbReference type="ARBA" id="ARBA00004651"/>
    </source>
</evidence>
<keyword evidence="3" id="KW-1003">Cell membrane</keyword>
<dbReference type="AlphaFoldDB" id="Q55844"/>
<feature type="transmembrane region" description="Helical" evidence="12">
    <location>
        <begin position="143"/>
        <end position="161"/>
    </location>
</feature>
<dbReference type="InterPro" id="IPR037185">
    <property type="entry name" value="EmrE-like"/>
</dbReference>
<sequence length="337" mass="37305">MAWPCLSVRLVHEGKYGLFTSKRRGSLTLLTGAKRLTLTEWKTIGLLLTMVTTQVLGDIWLSRGMKVFGAVEDYSLAGLWTLFLYLLTSPWIVVGVITLLFALFLYFTATSRLDLSLVLPLFSSSYILNALLAWLILGEEVSFYRWLATFMIASGVFIVCWSEHRHRSQLMGEKFSPTPAPVVPVKSSRRSPLWLFPVGIALSRVWFGILILIFTDSAGDVLIARGMKQIGPVRLQSPLKMVKLIGRILSHPSVLGGIGCQTISFVTFISLLSWTDISLIRPAGALGYVMSLLGAKFLLKETIPLARWLGIGVITAGVALIALDEVNLVDQILLFFL</sequence>
<protein>
    <submittedName>
        <fullName evidence="14">Slr0521 protein</fullName>
    </submittedName>
</protein>
<feature type="transmembrane region" description="Helical" evidence="12">
    <location>
        <begin position="44"/>
        <end position="62"/>
    </location>
</feature>
<feature type="transmembrane region" description="Helical" evidence="12">
    <location>
        <begin position="305"/>
        <end position="323"/>
    </location>
</feature>
<dbReference type="STRING" id="1148.gene:10500104"/>
<evidence type="ECO:0000256" key="9">
    <source>
        <dbReference type="ARBA" id="ARBA00022989"/>
    </source>
</evidence>
<feature type="transmembrane region" description="Helical" evidence="12">
    <location>
        <begin position="279"/>
        <end position="299"/>
    </location>
</feature>
<organism evidence="14 15">
    <name type="scientific">Synechocystis sp. (strain ATCC 27184 / PCC 6803 / Kazusa)</name>
    <dbReference type="NCBI Taxonomy" id="1111708"/>
    <lineage>
        <taxon>Bacteria</taxon>
        <taxon>Bacillati</taxon>
        <taxon>Cyanobacteriota</taxon>
        <taxon>Cyanophyceae</taxon>
        <taxon>Synechococcales</taxon>
        <taxon>Merismopediaceae</taxon>
        <taxon>Synechocystis</taxon>
    </lineage>
</organism>
<reference evidence="14 15" key="1">
    <citation type="journal article" date="1995" name="DNA Res.">
        <title>Sequence analysis of the genome of the unicellular cyanobacterium Synechocystis sp. strain PCC6803. I. Sequence features in the 1 Mb region from map positions 64% to 92% of the genome.</title>
        <authorList>
            <person name="Kaneko T."/>
            <person name="Tanaka A."/>
            <person name="Sato S."/>
            <person name="Kotani H."/>
            <person name="Sazuka T."/>
            <person name="Miyajima N."/>
            <person name="Sugiura M."/>
            <person name="Tabata S."/>
        </authorList>
    </citation>
    <scope>NUCLEOTIDE SEQUENCE [LARGE SCALE GENOMIC DNA]</scope>
    <source>
        <strain evidence="15">ATCC 27184 / PCC 6803 / Kazusa</strain>
    </source>
</reference>
<evidence type="ECO:0000256" key="2">
    <source>
        <dbReference type="ARBA" id="ARBA00007362"/>
    </source>
</evidence>
<dbReference type="EnsemblBacteria" id="BAA10600">
    <property type="protein sequence ID" value="BAA10600"/>
    <property type="gene ID" value="BAA10600"/>
</dbReference>
<dbReference type="PIR" id="S76656">
    <property type="entry name" value="S76656"/>
</dbReference>
<keyword evidence="10" id="KW-0443">Lipid metabolism</keyword>
<evidence type="ECO:0000256" key="11">
    <source>
        <dbReference type="ARBA" id="ARBA00023136"/>
    </source>
</evidence>
<keyword evidence="11 12" id="KW-0472">Membrane</keyword>
<dbReference type="InterPro" id="IPR000390">
    <property type="entry name" value="Small_drug/metabolite_transptr"/>
</dbReference>
<dbReference type="InterPro" id="IPR000620">
    <property type="entry name" value="EamA_dom"/>
</dbReference>
<name>Q55844_SYNY3</name>
<dbReference type="PANTHER" id="PTHR30561:SF9">
    <property type="entry name" value="4-AMINO-4-DEOXY-L-ARABINOSE-PHOSPHOUNDECAPRENOL FLIPPASE SUBUNIT ARNF-RELATED"/>
    <property type="match status" value="1"/>
</dbReference>
<evidence type="ECO:0000256" key="10">
    <source>
        <dbReference type="ARBA" id="ARBA00023098"/>
    </source>
</evidence>
<evidence type="ECO:0000256" key="3">
    <source>
        <dbReference type="ARBA" id="ARBA00022475"/>
    </source>
</evidence>
<evidence type="ECO:0000256" key="8">
    <source>
        <dbReference type="ARBA" id="ARBA00022985"/>
    </source>
</evidence>
<evidence type="ECO:0000256" key="7">
    <source>
        <dbReference type="ARBA" id="ARBA00022692"/>
    </source>
</evidence>
<dbReference type="Pfam" id="PF00892">
    <property type="entry name" value="EamA"/>
    <property type="match status" value="1"/>
</dbReference>
<evidence type="ECO:0000256" key="6">
    <source>
        <dbReference type="ARBA" id="ARBA00022556"/>
    </source>
</evidence>
<evidence type="ECO:0000313" key="14">
    <source>
        <dbReference type="EMBL" id="BAA10600.1"/>
    </source>
</evidence>
<evidence type="ECO:0000256" key="5">
    <source>
        <dbReference type="ARBA" id="ARBA00022519"/>
    </source>
</evidence>
<comment type="subcellular location">
    <subcellularLocation>
        <location evidence="1">Cell membrane</location>
        <topology evidence="1">Multi-pass membrane protein</topology>
    </subcellularLocation>
</comment>
<dbReference type="GO" id="GO:0009103">
    <property type="term" value="P:lipopolysaccharide biosynthetic process"/>
    <property type="evidence" value="ECO:0007669"/>
    <property type="project" value="UniProtKB-KW"/>
</dbReference>
<dbReference type="SUPFAM" id="SSF103481">
    <property type="entry name" value="Multidrug resistance efflux transporter EmrE"/>
    <property type="match status" value="2"/>
</dbReference>
<dbReference type="GO" id="GO:0022857">
    <property type="term" value="F:transmembrane transporter activity"/>
    <property type="evidence" value="ECO:0000318"/>
    <property type="project" value="GO_Central"/>
</dbReference>
<keyword evidence="6" id="KW-0441">Lipid A biosynthesis</keyword>
<dbReference type="EMBL" id="BA000022">
    <property type="protein sequence ID" value="BAA10600.1"/>
    <property type="molecule type" value="Genomic_DNA"/>
</dbReference>
<comment type="similarity">
    <text evidence="2">Belongs to the EamA transporter family.</text>
</comment>
<evidence type="ECO:0000256" key="12">
    <source>
        <dbReference type="SAM" id="Phobius"/>
    </source>
</evidence>
<dbReference type="Gene3D" id="1.10.3730.20">
    <property type="match status" value="2"/>
</dbReference>
<keyword evidence="9 12" id="KW-1133">Transmembrane helix</keyword>
<evidence type="ECO:0000313" key="15">
    <source>
        <dbReference type="Proteomes" id="UP000001425"/>
    </source>
</evidence>
<keyword evidence="4" id="KW-0444">Lipid biosynthesis</keyword>
<dbReference type="PANTHER" id="PTHR30561">
    <property type="entry name" value="SMR FAMILY PROTON-DEPENDENT DRUG EFFLUX TRANSPORTER SUGE"/>
    <property type="match status" value="1"/>
</dbReference>
<proteinExistence type="inferred from homology"/>
<dbReference type="eggNOG" id="COG0697">
    <property type="taxonomic scope" value="Bacteria"/>
</dbReference>
<dbReference type="GO" id="GO:0055085">
    <property type="term" value="P:transmembrane transport"/>
    <property type="evidence" value="ECO:0000318"/>
    <property type="project" value="GO_Central"/>
</dbReference>
<reference evidence="14 15" key="2">
    <citation type="journal article" date="1996" name="DNA Res.">
        <title>Sequence analysis of the genome of the unicellular cyanobacterium Synechocystis sp. strain PCC6803. II. Sequence determination of the entire genome and assignment of potential protein-coding regions.</title>
        <authorList>
            <person name="Kaneko T."/>
            <person name="Sato S."/>
            <person name="Kotani H."/>
            <person name="Tanaka A."/>
            <person name="Asamizu E."/>
            <person name="Nakamura Y."/>
            <person name="Miyajima N."/>
            <person name="Hirosawa M."/>
            <person name="Sugiura M."/>
            <person name="Sasamoto S."/>
            <person name="Kimura T."/>
            <person name="Hosouchi T."/>
            <person name="Matsuno A."/>
            <person name="Muraki A."/>
            <person name="Nakazaki N."/>
            <person name="Naruo K."/>
            <person name="Okumura S."/>
            <person name="Shimpo S."/>
            <person name="Takeuchi C."/>
            <person name="Wada T."/>
            <person name="Watanabe A."/>
            <person name="Yamada M."/>
            <person name="Yasuda M."/>
            <person name="Tabata S."/>
        </authorList>
    </citation>
    <scope>NUCLEOTIDE SEQUENCE [LARGE SCALE GENOMIC DNA]</scope>
    <source>
        <strain evidence="15">ATCC 27184 / PCC 6803 / Kazusa</strain>
    </source>
</reference>
<feature type="transmembrane region" description="Helical" evidence="12">
    <location>
        <begin position="193"/>
        <end position="214"/>
    </location>
</feature>
<dbReference type="PaxDb" id="1148-1001762"/>
<dbReference type="Proteomes" id="UP000001425">
    <property type="component" value="Chromosome"/>
</dbReference>
<evidence type="ECO:0000256" key="4">
    <source>
        <dbReference type="ARBA" id="ARBA00022516"/>
    </source>
</evidence>
<keyword evidence="8" id="KW-0448">Lipopolysaccharide biosynthesis</keyword>
<evidence type="ECO:0000259" key="13">
    <source>
        <dbReference type="Pfam" id="PF00892"/>
    </source>
</evidence>